<dbReference type="EMBL" id="OIVN01000977">
    <property type="protein sequence ID" value="SPC88177.1"/>
    <property type="molecule type" value="Genomic_DNA"/>
</dbReference>
<evidence type="ECO:0000256" key="2">
    <source>
        <dbReference type="ARBA" id="ARBA00022737"/>
    </source>
</evidence>
<dbReference type="Gene3D" id="3.30.430.20">
    <property type="entry name" value="Gnk2 domain, C-X8-C-X2-C motif"/>
    <property type="match status" value="2"/>
</dbReference>
<dbReference type="InterPro" id="IPR038408">
    <property type="entry name" value="GNK2_sf"/>
</dbReference>
<gene>
    <name evidence="5" type="ORF">FSB_LOCUS16059</name>
</gene>
<feature type="domain" description="Gnk2-homologous" evidence="4">
    <location>
        <begin position="30"/>
        <end position="133"/>
    </location>
</feature>
<sequence>MVMESSRILLFFFYSILIHFVKPTIAQRDPYVQHDCYTTGNVTSNSTYRANLNNLLSSLSSKTQMVNGFYNFSAGENSDKVNAIALCRADLTSTDCRSCVNMSAHELLQLCPNQKEGIMWYENCTVRYSDRFIFGSMESEPMQVLISTTSTSNRILYNDPLRSFFNSLRKEASGLFGKFANATFKVQNSFNIQDLTVYALMQCTPDLTQRDCDDCLLQAQDVITTCCNETVGARVLTPSCNLRYENSRFFYGNDEPPPSLSPLSSSSSVYKRYTVPNAYILILLLYRFSC</sequence>
<feature type="domain" description="Gnk2-homologous" evidence="4">
    <location>
        <begin position="139"/>
        <end position="249"/>
    </location>
</feature>
<proteinExistence type="predicted"/>
<evidence type="ECO:0000256" key="3">
    <source>
        <dbReference type="SAM" id="SignalP"/>
    </source>
</evidence>
<evidence type="ECO:0000313" key="5">
    <source>
        <dbReference type="EMBL" id="SPC88177.1"/>
    </source>
</evidence>
<name>A0A2N9FBB0_FAGSY</name>
<accession>A0A2N9FBB0</accession>
<protein>
    <recommendedName>
        <fullName evidence="4">Gnk2-homologous domain-containing protein</fullName>
    </recommendedName>
</protein>
<dbReference type="CDD" id="cd23509">
    <property type="entry name" value="Gnk2-like"/>
    <property type="match status" value="2"/>
</dbReference>
<dbReference type="FunFam" id="3.30.430.20:FF:000003">
    <property type="entry name" value="Cysteine-rich RLK (RECEPTOR-like protein kinase) 10"/>
    <property type="match status" value="1"/>
</dbReference>
<dbReference type="PANTHER" id="PTHR32099:SF51">
    <property type="entry name" value="CYSTEINE-RICH RECEPTOR-LIKE PROTEIN KINASE 25 ISOFORM X1"/>
    <property type="match status" value="1"/>
</dbReference>
<dbReference type="PROSITE" id="PS51473">
    <property type="entry name" value="GNK2"/>
    <property type="match status" value="2"/>
</dbReference>
<keyword evidence="2" id="KW-0677">Repeat</keyword>
<dbReference type="InterPro" id="IPR002902">
    <property type="entry name" value="GNK2"/>
</dbReference>
<feature type="chain" id="PRO_5014841485" description="Gnk2-homologous domain-containing protein" evidence="3">
    <location>
        <begin position="27"/>
        <end position="290"/>
    </location>
</feature>
<dbReference type="PANTHER" id="PTHR32099">
    <property type="entry name" value="CYSTEINE-RICH REPEAT SECRETORY PROTEIN"/>
    <property type="match status" value="1"/>
</dbReference>
<keyword evidence="1 3" id="KW-0732">Signal</keyword>
<evidence type="ECO:0000259" key="4">
    <source>
        <dbReference type="PROSITE" id="PS51473"/>
    </source>
</evidence>
<dbReference type="Pfam" id="PF01657">
    <property type="entry name" value="Stress-antifung"/>
    <property type="match status" value="2"/>
</dbReference>
<feature type="signal peptide" evidence="3">
    <location>
        <begin position="1"/>
        <end position="26"/>
    </location>
</feature>
<reference evidence="5" key="1">
    <citation type="submission" date="2018-02" db="EMBL/GenBank/DDBJ databases">
        <authorList>
            <person name="Cohen D.B."/>
            <person name="Kent A.D."/>
        </authorList>
    </citation>
    <scope>NUCLEOTIDE SEQUENCE</scope>
</reference>
<dbReference type="AlphaFoldDB" id="A0A2N9FBB0"/>
<evidence type="ECO:0000256" key="1">
    <source>
        <dbReference type="ARBA" id="ARBA00022729"/>
    </source>
</evidence>
<organism evidence="5">
    <name type="scientific">Fagus sylvatica</name>
    <name type="common">Beechnut</name>
    <dbReference type="NCBI Taxonomy" id="28930"/>
    <lineage>
        <taxon>Eukaryota</taxon>
        <taxon>Viridiplantae</taxon>
        <taxon>Streptophyta</taxon>
        <taxon>Embryophyta</taxon>
        <taxon>Tracheophyta</taxon>
        <taxon>Spermatophyta</taxon>
        <taxon>Magnoliopsida</taxon>
        <taxon>eudicotyledons</taxon>
        <taxon>Gunneridae</taxon>
        <taxon>Pentapetalae</taxon>
        <taxon>rosids</taxon>
        <taxon>fabids</taxon>
        <taxon>Fagales</taxon>
        <taxon>Fagaceae</taxon>
        <taxon>Fagus</taxon>
    </lineage>
</organism>